<keyword evidence="1" id="KW-0479">Metal-binding</keyword>
<proteinExistence type="predicted"/>
<dbReference type="InterPro" id="IPR036163">
    <property type="entry name" value="HMA_dom_sf"/>
</dbReference>
<comment type="caution">
    <text evidence="3">The sequence shown here is derived from an EMBL/GenBank/DDBJ whole genome shotgun (WGS) entry which is preliminary data.</text>
</comment>
<dbReference type="InterPro" id="IPR006121">
    <property type="entry name" value="HMA_dom"/>
</dbReference>
<accession>A0A1S1X3Z5</accession>
<dbReference type="PANTHER" id="PTHR46594">
    <property type="entry name" value="P-TYPE CATION-TRANSPORTING ATPASE"/>
    <property type="match status" value="1"/>
</dbReference>
<dbReference type="Gene3D" id="3.30.70.100">
    <property type="match status" value="1"/>
</dbReference>
<dbReference type="InterPro" id="IPR017969">
    <property type="entry name" value="Heavy-metal-associated_CS"/>
</dbReference>
<dbReference type="Proteomes" id="UP000180088">
    <property type="component" value="Unassembled WGS sequence"/>
</dbReference>
<dbReference type="PANTHER" id="PTHR46594:SF4">
    <property type="entry name" value="P-TYPE CATION-TRANSPORTING ATPASE"/>
    <property type="match status" value="1"/>
</dbReference>
<protein>
    <recommendedName>
        <fullName evidence="2">HMA domain-containing protein</fullName>
    </recommendedName>
</protein>
<evidence type="ECO:0000259" key="2">
    <source>
        <dbReference type="PROSITE" id="PS50846"/>
    </source>
</evidence>
<dbReference type="RefSeq" id="WP_071115957.1">
    <property type="nucleotide sequence ID" value="NZ_MKCS01000001.1"/>
</dbReference>
<dbReference type="SUPFAM" id="SSF55008">
    <property type="entry name" value="HMA, heavy metal-associated domain"/>
    <property type="match status" value="1"/>
</dbReference>
<reference evidence="3 4" key="1">
    <citation type="submission" date="2016-09" db="EMBL/GenBank/DDBJ databases">
        <title>Chromobacterium muskegensis sp. nov., an insecticidal bacterium isolated from Sphagnum bogs.</title>
        <authorList>
            <person name="Sparks M.E."/>
            <person name="Blackburn M.B."/>
            <person name="Gundersen-Rindal D.E."/>
            <person name="Mitchell A."/>
            <person name="Farrar R."/>
            <person name="Kuhar D."/>
        </authorList>
    </citation>
    <scope>NUCLEOTIDE SEQUENCE [LARGE SCALE GENOMIC DNA]</scope>
    <source>
        <strain evidence="3 4">37-2</strain>
    </source>
</reference>
<evidence type="ECO:0000313" key="4">
    <source>
        <dbReference type="Proteomes" id="UP000180088"/>
    </source>
</evidence>
<dbReference type="AlphaFoldDB" id="A0A1S1X3Z5"/>
<dbReference type="PROSITE" id="PS50846">
    <property type="entry name" value="HMA_2"/>
    <property type="match status" value="1"/>
</dbReference>
<evidence type="ECO:0000256" key="1">
    <source>
        <dbReference type="ARBA" id="ARBA00022723"/>
    </source>
</evidence>
<name>A0A1S1X3Z5_9NEIS</name>
<dbReference type="OrthoDB" id="9813965at2"/>
<dbReference type="Pfam" id="PF00403">
    <property type="entry name" value="HMA"/>
    <property type="match status" value="1"/>
</dbReference>
<dbReference type="EMBL" id="MKCS01000001">
    <property type="protein sequence ID" value="OHX14168.1"/>
    <property type="molecule type" value="Genomic_DNA"/>
</dbReference>
<sequence length="69" mass="7177">MTELILNIDGMTCGGCVKSVTGILETMAGVGAVQVSLEDKRAKVDYDEAVVSPQELAAAVIDAGFDVNF</sequence>
<dbReference type="GO" id="GO:0046872">
    <property type="term" value="F:metal ion binding"/>
    <property type="evidence" value="ECO:0007669"/>
    <property type="project" value="UniProtKB-KW"/>
</dbReference>
<evidence type="ECO:0000313" key="3">
    <source>
        <dbReference type="EMBL" id="OHX14168.1"/>
    </source>
</evidence>
<dbReference type="PROSITE" id="PS01047">
    <property type="entry name" value="HMA_1"/>
    <property type="match status" value="1"/>
</dbReference>
<dbReference type="FunFam" id="3.30.70.100:FF:000001">
    <property type="entry name" value="ATPase copper transporting beta"/>
    <property type="match status" value="1"/>
</dbReference>
<dbReference type="STRING" id="1903179.BI347_12105"/>
<feature type="domain" description="HMA" evidence="2">
    <location>
        <begin position="2"/>
        <end position="68"/>
    </location>
</feature>
<organism evidence="3 4">
    <name type="scientific">Chromobacterium sphagni</name>
    <dbReference type="NCBI Taxonomy" id="1903179"/>
    <lineage>
        <taxon>Bacteria</taxon>
        <taxon>Pseudomonadati</taxon>
        <taxon>Pseudomonadota</taxon>
        <taxon>Betaproteobacteria</taxon>
        <taxon>Neisseriales</taxon>
        <taxon>Chromobacteriaceae</taxon>
        <taxon>Chromobacterium</taxon>
    </lineage>
</organism>
<dbReference type="CDD" id="cd00371">
    <property type="entry name" value="HMA"/>
    <property type="match status" value="1"/>
</dbReference>
<gene>
    <name evidence="3" type="ORF">BI347_12105</name>
</gene>